<dbReference type="InterPro" id="IPR012349">
    <property type="entry name" value="Split_barrel_FMN-bd"/>
</dbReference>
<gene>
    <name evidence="6" type="ORF">F6R98_20600</name>
</gene>
<keyword evidence="2" id="KW-0547">Nucleotide-binding</keyword>
<dbReference type="RefSeq" id="WP_153250695.1">
    <property type="nucleotide sequence ID" value="NZ_CP044205.1"/>
</dbReference>
<proteinExistence type="predicted"/>
<keyword evidence="7" id="KW-1185">Reference proteome</keyword>
<evidence type="ECO:0000313" key="6">
    <source>
        <dbReference type="EMBL" id="QFY44731.1"/>
    </source>
</evidence>
<feature type="domain" description="Type III secretion system flagellar brake protein YcgR PilZN" evidence="5">
    <location>
        <begin position="13"/>
        <end position="119"/>
    </location>
</feature>
<keyword evidence="1" id="KW-0973">c-di-GMP</keyword>
<dbReference type="Pfam" id="PF07238">
    <property type="entry name" value="PilZ"/>
    <property type="match status" value="1"/>
</dbReference>
<dbReference type="Pfam" id="PF07317">
    <property type="entry name" value="PilZN"/>
    <property type="match status" value="1"/>
</dbReference>
<keyword evidence="3" id="KW-0975">Bacterial flagellum</keyword>
<dbReference type="Gene3D" id="2.40.10.220">
    <property type="entry name" value="predicted glycosyltransferase like domains"/>
    <property type="match status" value="1"/>
</dbReference>
<dbReference type="EMBL" id="CP044205">
    <property type="protein sequence ID" value="QFY44731.1"/>
    <property type="molecule type" value="Genomic_DNA"/>
</dbReference>
<dbReference type="OrthoDB" id="5572581at2"/>
<dbReference type="AlphaFoldDB" id="A0A5Q0BR05"/>
<evidence type="ECO:0000259" key="5">
    <source>
        <dbReference type="Pfam" id="PF07317"/>
    </source>
</evidence>
<evidence type="ECO:0000313" key="7">
    <source>
        <dbReference type="Proteomes" id="UP000325755"/>
    </source>
</evidence>
<dbReference type="KEGG" id="mmob:F6R98_20600"/>
<name>A0A5Q0BR05_9GAMM</name>
<reference evidence="6 7" key="1">
    <citation type="submission" date="2019-09" db="EMBL/GenBank/DDBJ databases">
        <title>Ecophysiology of the spiral-shaped methanotroph Methylospira mobilis as revealed by the complete genome sequence.</title>
        <authorList>
            <person name="Oshkin I.Y."/>
            <person name="Dedysh S.N."/>
            <person name="Miroshnikov K."/>
            <person name="Danilova O.V."/>
            <person name="Hakobyan A."/>
            <person name="Liesack W."/>
        </authorList>
    </citation>
    <scope>NUCLEOTIDE SEQUENCE [LARGE SCALE GENOMIC DNA]</scope>
    <source>
        <strain evidence="6 7">Shm1</strain>
    </source>
</reference>
<feature type="domain" description="PilZ" evidence="4">
    <location>
        <begin position="122"/>
        <end position="236"/>
    </location>
</feature>
<evidence type="ECO:0000256" key="1">
    <source>
        <dbReference type="ARBA" id="ARBA00022636"/>
    </source>
</evidence>
<evidence type="ECO:0008006" key="8">
    <source>
        <dbReference type="Google" id="ProtNLM"/>
    </source>
</evidence>
<accession>A0A5Q0BR05</accession>
<organism evidence="6 7">
    <name type="scientific">Candidatus Methylospira mobilis</name>
    <dbReference type="NCBI Taxonomy" id="1808979"/>
    <lineage>
        <taxon>Bacteria</taxon>
        <taxon>Pseudomonadati</taxon>
        <taxon>Pseudomonadota</taxon>
        <taxon>Gammaproteobacteria</taxon>
        <taxon>Methylococcales</taxon>
        <taxon>Methylococcaceae</taxon>
        <taxon>Candidatus Methylospira</taxon>
    </lineage>
</organism>
<protein>
    <recommendedName>
        <fullName evidence="8">Flagellar brake protein</fullName>
    </recommendedName>
</protein>
<dbReference type="GO" id="GO:0035438">
    <property type="term" value="F:cyclic-di-GMP binding"/>
    <property type="evidence" value="ECO:0007669"/>
    <property type="project" value="InterPro"/>
</dbReference>
<evidence type="ECO:0000256" key="3">
    <source>
        <dbReference type="ARBA" id="ARBA00023143"/>
    </source>
</evidence>
<dbReference type="Proteomes" id="UP000325755">
    <property type="component" value="Chromosome"/>
</dbReference>
<dbReference type="FunCoup" id="A0A5Q0BR05">
    <property type="interactions" value="15"/>
</dbReference>
<evidence type="ECO:0000259" key="4">
    <source>
        <dbReference type="Pfam" id="PF07238"/>
    </source>
</evidence>
<dbReference type="InterPro" id="IPR009875">
    <property type="entry name" value="PilZ_domain"/>
</dbReference>
<dbReference type="InParanoid" id="A0A5Q0BR05"/>
<dbReference type="InterPro" id="IPR009926">
    <property type="entry name" value="T3SS_YcgR_PilZN"/>
</dbReference>
<dbReference type="Gene3D" id="2.30.110.10">
    <property type="entry name" value="Electron Transport, Fmn-binding Protein, Chain A"/>
    <property type="match status" value="1"/>
</dbReference>
<sequence>MADNDTPDDHASYTITRRTHIVERLMQMARLAVLINVKPTRAATSGFMTTITKVLPDKNLFAIEVSANEELNKSLKNVGELVFTATVEGVPARFKAPGLTPASLGGNLVFAVTIPKSLYWRQRRRSYRLAIPLATPITCTVPLTDSKSHKFPVLDISQTGFSLLNENQRAASNLLDIGQVLQGCQFSWPASLKDPFTAELCRSEVVGSNGVFRSFKLGFRFTKMTPAFEKGIQNLLHELAQIKKRQNLMARDMGLSGRTFRK</sequence>
<evidence type="ECO:0000256" key="2">
    <source>
        <dbReference type="ARBA" id="ARBA00022741"/>
    </source>
</evidence>